<evidence type="ECO:0000256" key="2">
    <source>
        <dbReference type="ARBA" id="ARBA00023015"/>
    </source>
</evidence>
<evidence type="ECO:0000256" key="5">
    <source>
        <dbReference type="PROSITE-ProRule" id="PRU01091"/>
    </source>
</evidence>
<evidence type="ECO:0000256" key="4">
    <source>
        <dbReference type="ARBA" id="ARBA00023163"/>
    </source>
</evidence>
<name>A0A543CLK4_9ACTN</name>
<comment type="similarity">
    <text evidence="1">Belongs to the AfsR/DnrI/RedD regulatory family.</text>
</comment>
<keyword evidence="6" id="KW-0812">Transmembrane</keyword>
<dbReference type="CDD" id="cd15831">
    <property type="entry name" value="BTAD"/>
    <property type="match status" value="1"/>
</dbReference>
<feature type="transmembrane region" description="Helical" evidence="6">
    <location>
        <begin position="336"/>
        <end position="353"/>
    </location>
</feature>
<dbReference type="InterPro" id="IPR005158">
    <property type="entry name" value="BTAD"/>
</dbReference>
<dbReference type="Proteomes" id="UP000316096">
    <property type="component" value="Unassembled WGS sequence"/>
</dbReference>
<accession>A0A543CLK4</accession>
<dbReference type="GO" id="GO:0006355">
    <property type="term" value="P:regulation of DNA-templated transcription"/>
    <property type="evidence" value="ECO:0007669"/>
    <property type="project" value="InterPro"/>
</dbReference>
<dbReference type="RefSeq" id="WP_185792273.1">
    <property type="nucleotide sequence ID" value="NZ_VFOZ01000001.1"/>
</dbReference>
<dbReference type="SUPFAM" id="SSF47781">
    <property type="entry name" value="RuvA domain 2-like"/>
    <property type="match status" value="1"/>
</dbReference>
<feature type="transmembrane region" description="Helical" evidence="6">
    <location>
        <begin position="307"/>
        <end position="329"/>
    </location>
</feature>
<dbReference type="PANTHER" id="PTHR35807">
    <property type="entry name" value="TRANSCRIPTIONAL REGULATOR REDD-RELATED"/>
    <property type="match status" value="1"/>
</dbReference>
<dbReference type="InterPro" id="IPR001867">
    <property type="entry name" value="OmpR/PhoB-type_DNA-bd"/>
</dbReference>
<evidence type="ECO:0000313" key="9">
    <source>
        <dbReference type="Proteomes" id="UP000316096"/>
    </source>
</evidence>
<keyword evidence="6" id="KW-1133">Transmembrane helix</keyword>
<dbReference type="InterPro" id="IPR016032">
    <property type="entry name" value="Sig_transdc_resp-reg_C-effctor"/>
</dbReference>
<keyword evidence="2" id="KW-0805">Transcription regulation</keyword>
<dbReference type="AlphaFoldDB" id="A0A543CLK4"/>
<feature type="domain" description="OmpR/PhoB-type" evidence="7">
    <location>
        <begin position="1"/>
        <end position="104"/>
    </location>
</feature>
<dbReference type="InterPro" id="IPR036388">
    <property type="entry name" value="WH-like_DNA-bd_sf"/>
</dbReference>
<dbReference type="Gene3D" id="1.10.150.280">
    <property type="entry name" value="AF1531-like domain"/>
    <property type="match status" value="1"/>
</dbReference>
<dbReference type="GO" id="GO:0000160">
    <property type="term" value="P:phosphorelay signal transduction system"/>
    <property type="evidence" value="ECO:0007669"/>
    <property type="project" value="InterPro"/>
</dbReference>
<dbReference type="SUPFAM" id="SSF46894">
    <property type="entry name" value="C-terminal effector domain of the bipartite response regulators"/>
    <property type="match status" value="1"/>
</dbReference>
<evidence type="ECO:0000259" key="7">
    <source>
        <dbReference type="PROSITE" id="PS51755"/>
    </source>
</evidence>
<dbReference type="Pfam" id="PF03704">
    <property type="entry name" value="BTAD"/>
    <property type="match status" value="1"/>
</dbReference>
<dbReference type="SUPFAM" id="SSF48452">
    <property type="entry name" value="TPR-like"/>
    <property type="match status" value="1"/>
</dbReference>
<dbReference type="Gene3D" id="1.25.40.10">
    <property type="entry name" value="Tetratricopeptide repeat domain"/>
    <property type="match status" value="1"/>
</dbReference>
<feature type="transmembrane region" description="Helical" evidence="6">
    <location>
        <begin position="365"/>
        <end position="388"/>
    </location>
</feature>
<feature type="DNA-binding region" description="OmpR/PhoB-type" evidence="5">
    <location>
        <begin position="1"/>
        <end position="104"/>
    </location>
</feature>
<evidence type="ECO:0000256" key="6">
    <source>
        <dbReference type="SAM" id="Phobius"/>
    </source>
</evidence>
<comment type="caution">
    <text evidence="8">The sequence shown here is derived from an EMBL/GenBank/DDBJ whole genome shotgun (WGS) entry which is preliminary data.</text>
</comment>
<gene>
    <name evidence="8" type="ORF">FB559_3600</name>
</gene>
<dbReference type="SMART" id="SM01043">
    <property type="entry name" value="BTAD"/>
    <property type="match status" value="1"/>
</dbReference>
<evidence type="ECO:0000256" key="3">
    <source>
        <dbReference type="ARBA" id="ARBA00023125"/>
    </source>
</evidence>
<evidence type="ECO:0000313" key="8">
    <source>
        <dbReference type="EMBL" id="TQL97988.1"/>
    </source>
</evidence>
<evidence type="ECO:0000256" key="1">
    <source>
        <dbReference type="ARBA" id="ARBA00005820"/>
    </source>
</evidence>
<reference evidence="8 9" key="1">
    <citation type="submission" date="2019-06" db="EMBL/GenBank/DDBJ databases">
        <title>Sequencing the genomes of 1000 actinobacteria strains.</title>
        <authorList>
            <person name="Klenk H.-P."/>
        </authorList>
    </citation>
    <scope>NUCLEOTIDE SEQUENCE [LARGE SCALE GENOMIC DNA]</scope>
    <source>
        <strain evidence="8 9">DSM 102200</strain>
    </source>
</reference>
<organism evidence="8 9">
    <name type="scientific">Actinoallomurus bryophytorum</name>
    <dbReference type="NCBI Taxonomy" id="1490222"/>
    <lineage>
        <taxon>Bacteria</taxon>
        <taxon>Bacillati</taxon>
        <taxon>Actinomycetota</taxon>
        <taxon>Actinomycetes</taxon>
        <taxon>Streptosporangiales</taxon>
        <taxon>Thermomonosporaceae</taxon>
        <taxon>Actinoallomurus</taxon>
    </lineage>
</organism>
<dbReference type="InterPro" id="IPR010994">
    <property type="entry name" value="RuvA_2-like"/>
</dbReference>
<dbReference type="Gene3D" id="1.10.10.10">
    <property type="entry name" value="Winged helix-like DNA-binding domain superfamily/Winged helix DNA-binding domain"/>
    <property type="match status" value="1"/>
</dbReference>
<dbReference type="PROSITE" id="PS51755">
    <property type="entry name" value="OMPR_PHOB"/>
    <property type="match status" value="1"/>
</dbReference>
<dbReference type="PANTHER" id="PTHR35807:SF1">
    <property type="entry name" value="TRANSCRIPTIONAL REGULATOR REDD"/>
    <property type="match status" value="1"/>
</dbReference>
<keyword evidence="6" id="KW-0472">Membrane</keyword>
<keyword evidence="9" id="KW-1185">Reference proteome</keyword>
<dbReference type="SMART" id="SM00862">
    <property type="entry name" value="Trans_reg_C"/>
    <property type="match status" value="1"/>
</dbReference>
<dbReference type="EMBL" id="VFOZ01000001">
    <property type="protein sequence ID" value="TQL97988.1"/>
    <property type="molecule type" value="Genomic_DNA"/>
</dbReference>
<proteinExistence type="inferred from homology"/>
<dbReference type="Pfam" id="PF00486">
    <property type="entry name" value="Trans_reg_C"/>
    <property type="match status" value="1"/>
</dbReference>
<dbReference type="GO" id="GO:0003677">
    <property type="term" value="F:DNA binding"/>
    <property type="evidence" value="ECO:0007669"/>
    <property type="project" value="UniProtKB-UniRule"/>
</dbReference>
<dbReference type="InterPro" id="IPR051677">
    <property type="entry name" value="AfsR-DnrI-RedD_regulator"/>
</dbReference>
<dbReference type="Pfam" id="PF12836">
    <property type="entry name" value="HHH_3"/>
    <property type="match status" value="1"/>
</dbReference>
<keyword evidence="4" id="KW-0804">Transcription</keyword>
<keyword evidence="3 5" id="KW-0238">DNA-binding</keyword>
<protein>
    <submittedName>
        <fullName evidence="8">DNA-binding SARP family transcriptional activator</fullName>
    </submittedName>
</protein>
<sequence length="526" mass="57939">MTVPGSTLRFALLGPLRAWRDDTELDLGPSKQRAVLAVLLLNANRPTPTSKIIDAVWGEFPPENGVNVVQKYVAGLRRILEPGRSPRTPGQLLALDEAGYTLHVPAGGLDIHVFDDLVGRARTARAANLAADAADHLRAALALGREEPLAGLRGTYFDTVRERLTDDRAAAFEEATRIELDLGHHDRLVPELSRLVAEYPLREQLRYLLILALYRGGRQAEALAAYQDTRRFLTEEFGVEPGERLQQLHMSILRSDRALVPDDVSPPPPPPPPPAPPFPPPYAPYAPYVPPVTHLAEVRRRPLPLRIIAIAVPLISLGFVSWAVIAYFAARRRSPWLWLAAAGYFLLMIVFGFTTSDDPNSRWEWIAVLAMLVAMAGGSVHTALLLSAPGTRRRQTRPDYDTSRSLELRIRREQAFTLLNHHPHIARELCIGRPDLSRVFNDGGLVDINAVPEHTLAALPGVTVLQAQQIVARRRAAGDFGSVEDLVTSGLLPLPTVRALSDVLIVIDGTTPPRLPTPERLGELRP</sequence>
<dbReference type="InterPro" id="IPR011990">
    <property type="entry name" value="TPR-like_helical_dom_sf"/>
</dbReference>